<proteinExistence type="predicted"/>
<dbReference type="EMBL" id="JAGSOH010000184">
    <property type="protein sequence ID" value="MBR7831098.1"/>
    <property type="molecule type" value="Genomic_DNA"/>
</dbReference>
<protein>
    <submittedName>
        <fullName evidence="2">GNAT family N-acetyltransferase</fullName>
        <ecNumber evidence="2">2.3.1.-</ecNumber>
    </submittedName>
</protein>
<dbReference type="Pfam" id="PF00583">
    <property type="entry name" value="Acetyltransf_1"/>
    <property type="match status" value="2"/>
</dbReference>
<accession>A0A941EHW3</accession>
<name>A0A941EHW3_9ACTN</name>
<evidence type="ECO:0000313" key="2">
    <source>
        <dbReference type="EMBL" id="MBR7831098.1"/>
    </source>
</evidence>
<evidence type="ECO:0000259" key="1">
    <source>
        <dbReference type="PROSITE" id="PS51186"/>
    </source>
</evidence>
<dbReference type="RefSeq" id="WP_212522217.1">
    <property type="nucleotide sequence ID" value="NZ_JAGSOH010000184.1"/>
</dbReference>
<dbReference type="InterPro" id="IPR016181">
    <property type="entry name" value="Acyl_CoA_acyltransferase"/>
</dbReference>
<dbReference type="PANTHER" id="PTHR43072">
    <property type="entry name" value="N-ACETYLTRANSFERASE"/>
    <property type="match status" value="1"/>
</dbReference>
<feature type="domain" description="N-acetyltransferase" evidence="1">
    <location>
        <begin position="3"/>
        <end position="165"/>
    </location>
</feature>
<sequence>MDTVWRTLTSGDAAALAELADACEAVDRIDDHSSAEEIAEELDSPMIDARDGAFGAFAGGRLVAAGMVYSRTAADPVHGMFFWGRVRPEFRRRGLGTEVVDRALGAGARITERLFPGARCELRTGVDAALAGDTALLEACGFTTNRYEFAMELPFAGREPRKTGIPDGFTLLNFEDALSEEFRETHNLAFVPDHPGSTFQTAESWPHVMGIATSSFRADLSFGLRDTKTGTLAGYVLSRCYESETAATGRLDLYLNYIGTRREYRGRGLAGALIDAALEAAAAKGFDSASLSVYADNPSGALGVYERAGFRVRRRIKVFTRLAP</sequence>
<dbReference type="InterPro" id="IPR000182">
    <property type="entry name" value="GNAT_dom"/>
</dbReference>
<dbReference type="CDD" id="cd04301">
    <property type="entry name" value="NAT_SF"/>
    <property type="match status" value="1"/>
</dbReference>
<keyword evidence="2" id="KW-0808">Transferase</keyword>
<keyword evidence="2" id="KW-0012">Acyltransferase</keyword>
<organism evidence="2 3">
    <name type="scientific">Actinospica acidithermotolerans</name>
    <dbReference type="NCBI Taxonomy" id="2828514"/>
    <lineage>
        <taxon>Bacteria</taxon>
        <taxon>Bacillati</taxon>
        <taxon>Actinomycetota</taxon>
        <taxon>Actinomycetes</taxon>
        <taxon>Catenulisporales</taxon>
        <taxon>Actinospicaceae</taxon>
        <taxon>Actinospica</taxon>
    </lineage>
</organism>
<evidence type="ECO:0000313" key="3">
    <source>
        <dbReference type="Proteomes" id="UP000676325"/>
    </source>
</evidence>
<reference evidence="2" key="1">
    <citation type="submission" date="2021-04" db="EMBL/GenBank/DDBJ databases">
        <title>Genome based classification of Actinospica acidithermotolerans sp. nov., an actinobacterium isolated from an Indonesian hot spring.</title>
        <authorList>
            <person name="Kusuma A.B."/>
            <person name="Putra K.E."/>
            <person name="Nafisah S."/>
            <person name="Loh J."/>
            <person name="Nouioui I."/>
            <person name="Goodfellow M."/>
        </authorList>
    </citation>
    <scope>NUCLEOTIDE SEQUENCE</scope>
    <source>
        <strain evidence="2">MGRD01-02</strain>
    </source>
</reference>
<feature type="domain" description="N-acetyltransferase" evidence="1">
    <location>
        <begin position="169"/>
        <end position="324"/>
    </location>
</feature>
<dbReference type="SUPFAM" id="SSF55729">
    <property type="entry name" value="Acyl-CoA N-acyltransferases (Nat)"/>
    <property type="match status" value="2"/>
</dbReference>
<dbReference type="EC" id="2.3.1.-" evidence="2"/>
<dbReference type="GO" id="GO:0016747">
    <property type="term" value="F:acyltransferase activity, transferring groups other than amino-acyl groups"/>
    <property type="evidence" value="ECO:0007669"/>
    <property type="project" value="InterPro"/>
</dbReference>
<gene>
    <name evidence="2" type="ORF">KDK95_32635</name>
</gene>
<keyword evidence="3" id="KW-1185">Reference proteome</keyword>
<dbReference type="Gene3D" id="3.40.630.30">
    <property type="match status" value="1"/>
</dbReference>
<dbReference type="PROSITE" id="PS51186">
    <property type="entry name" value="GNAT"/>
    <property type="match status" value="2"/>
</dbReference>
<dbReference type="AlphaFoldDB" id="A0A941EHW3"/>
<comment type="caution">
    <text evidence="2">The sequence shown here is derived from an EMBL/GenBank/DDBJ whole genome shotgun (WGS) entry which is preliminary data.</text>
</comment>
<dbReference type="Proteomes" id="UP000676325">
    <property type="component" value="Unassembled WGS sequence"/>
</dbReference>